<dbReference type="InterPro" id="IPR042268">
    <property type="entry name" value="BamC_C"/>
</dbReference>
<dbReference type="EMBL" id="JXXD01000116">
    <property type="protein sequence ID" value="KIZ35577.1"/>
    <property type="molecule type" value="Genomic_DNA"/>
</dbReference>
<dbReference type="Pfam" id="PF06804">
    <property type="entry name" value="Lipoprotein_18"/>
    <property type="match status" value="1"/>
</dbReference>
<dbReference type="Gene3D" id="3.30.310.170">
    <property type="entry name" value="Outer membrane protein assembly factor BamC"/>
    <property type="match status" value="1"/>
</dbReference>
<protein>
    <submittedName>
        <fullName evidence="1">Lipoprotein</fullName>
    </submittedName>
</protein>
<evidence type="ECO:0000313" key="1">
    <source>
        <dbReference type="EMBL" id="KIZ35577.1"/>
    </source>
</evidence>
<dbReference type="AlphaFoldDB" id="A0A0D7E7Q7"/>
<accession>A0A0D7E7Q7</accession>
<organism evidence="1 2">
    <name type="scientific">Stutzerimonas stutzeri</name>
    <name type="common">Pseudomonas stutzeri</name>
    <dbReference type="NCBI Taxonomy" id="316"/>
    <lineage>
        <taxon>Bacteria</taxon>
        <taxon>Pseudomonadati</taxon>
        <taxon>Pseudomonadota</taxon>
        <taxon>Gammaproteobacteria</taxon>
        <taxon>Pseudomonadales</taxon>
        <taxon>Pseudomonadaceae</taxon>
        <taxon>Stutzerimonas</taxon>
    </lineage>
</organism>
<reference evidence="1 2" key="1">
    <citation type="submission" date="2014-11" db="EMBL/GenBank/DDBJ databases">
        <title>Genomics and ecophysiology of heterotrophic nitrogen fixing bacteria isolated from estuarine surface water.</title>
        <authorList>
            <person name="Bentzon-Tilia M."/>
            <person name="Severin I."/>
            <person name="Hansen L.H."/>
            <person name="Riemann L."/>
        </authorList>
    </citation>
    <scope>NUCLEOTIDE SEQUENCE [LARGE SCALE GENOMIC DNA]</scope>
    <source>
        <strain evidence="1 2">BAL361</strain>
    </source>
</reference>
<evidence type="ECO:0000313" key="2">
    <source>
        <dbReference type="Proteomes" id="UP000032439"/>
    </source>
</evidence>
<comment type="caution">
    <text evidence="1">The sequence shown here is derived from an EMBL/GenBank/DDBJ whole genome shotgun (WGS) entry which is preliminary data.</text>
</comment>
<dbReference type="RefSeq" id="WP_044315276.1">
    <property type="nucleotide sequence ID" value="NZ_JXXD01000116.1"/>
</dbReference>
<dbReference type="Proteomes" id="UP000032439">
    <property type="component" value="Unassembled WGS sequence"/>
</dbReference>
<proteinExistence type="predicted"/>
<keyword evidence="1" id="KW-0449">Lipoprotein</keyword>
<dbReference type="PATRIC" id="fig|316.110.peg.354"/>
<sequence>MKRLAGLSTLALMISATSGCGWLWGDDGYFRDRGSDYLSARQTAPMQVAVDGETRPLDPLLPIPQQVADSTGVPGKYEVPRPQRLQVAAELSDFSVQSSEDSRWLVAQYTPSQVWTAARQFFTDNGFSIAEERRQTGEFTTAWQGAAGLNDALVRNLGIQDGETRVRVRVEPGVQRNTSEIFVVSVKRPAGSTADVAWPETSNNKELDRVLLDELQASLTQSAKQGGSVSLLAERDFDAPSRVNLTEDGSGNPLLQLDSDFDRAWSSIGRALQAADVRVDDLDRSLGVYYVNLSERADDPDDKPGFFSRLFGGAPDKEEIEARAERYQVRLTRVGNGVQVSLDKSVDTVAPADVARRVLSLLKDNLG</sequence>
<dbReference type="InterPro" id="IPR010653">
    <property type="entry name" value="NlpB/DapX"/>
</dbReference>
<dbReference type="PROSITE" id="PS51257">
    <property type="entry name" value="PROKAR_LIPOPROTEIN"/>
    <property type="match status" value="1"/>
</dbReference>
<name>A0A0D7E7Q7_STUST</name>
<gene>
    <name evidence="1" type="ORF">LO50_13105</name>
</gene>